<reference evidence="1" key="1">
    <citation type="submission" date="2019-06" db="EMBL/GenBank/DDBJ databases">
        <authorList>
            <person name="Zheng W."/>
        </authorList>
    </citation>
    <scope>NUCLEOTIDE SEQUENCE</scope>
    <source>
        <strain evidence="1">QDHG01</strain>
    </source>
</reference>
<gene>
    <name evidence="1" type="ORF">FGO68_gene7243</name>
</gene>
<dbReference type="Proteomes" id="UP000785679">
    <property type="component" value="Unassembled WGS sequence"/>
</dbReference>
<evidence type="ECO:0000313" key="1">
    <source>
        <dbReference type="EMBL" id="TNV84783.1"/>
    </source>
</evidence>
<name>A0A8J8T833_HALGN</name>
<evidence type="ECO:0000313" key="2">
    <source>
        <dbReference type="Proteomes" id="UP000785679"/>
    </source>
</evidence>
<protein>
    <submittedName>
        <fullName evidence="1">Uncharacterized protein</fullName>
    </submittedName>
</protein>
<keyword evidence="2" id="KW-1185">Reference proteome</keyword>
<dbReference type="AlphaFoldDB" id="A0A8J8T833"/>
<comment type="caution">
    <text evidence="1">The sequence shown here is derived from an EMBL/GenBank/DDBJ whole genome shotgun (WGS) entry which is preliminary data.</text>
</comment>
<sequence>MLNYTNTKLIDFHHKAEAPLPFIMCVLSRPRWRKQIAASKSFLYYIIRQPLIISDSWLPPIRLLSIGASLLY</sequence>
<accession>A0A8J8T833</accession>
<dbReference type="EMBL" id="RRYP01002427">
    <property type="protein sequence ID" value="TNV84783.1"/>
    <property type="molecule type" value="Genomic_DNA"/>
</dbReference>
<proteinExistence type="predicted"/>
<organism evidence="1 2">
    <name type="scientific">Halteria grandinella</name>
    <dbReference type="NCBI Taxonomy" id="5974"/>
    <lineage>
        <taxon>Eukaryota</taxon>
        <taxon>Sar</taxon>
        <taxon>Alveolata</taxon>
        <taxon>Ciliophora</taxon>
        <taxon>Intramacronucleata</taxon>
        <taxon>Spirotrichea</taxon>
        <taxon>Stichotrichia</taxon>
        <taxon>Sporadotrichida</taxon>
        <taxon>Halteriidae</taxon>
        <taxon>Halteria</taxon>
    </lineage>
</organism>